<keyword evidence="2" id="KW-0732">Signal</keyword>
<dbReference type="Gene3D" id="2.40.128.270">
    <property type="match status" value="1"/>
</dbReference>
<sequence length="285" mass="29811">MRLRIAVATVLMLVLASCADESPVTADSPGPSPPPSPTAGRGPISLIGLWTVADTGEEPGTVLRIAPNRDLSLWRTCGTLFGAWAGSQDAFIGDVSGGSSKCFPTEGRPSDSTPSWLRTATGYRSFADGSLELVDRSEEPVARLLPGGKPKVGPDVAASEAEPPVITDQDRAELTRTTALPTTLTRVEPRMIVGRWVPVKDGGEAFVEFRGDGTWAGSDGCNGNGGRWIVTSQSMLATSRASTMIGCDGPRVAAWLSRTAMAGFANEALVLLDAAGTEVGRLKKN</sequence>
<dbReference type="RefSeq" id="WP_345731751.1">
    <property type="nucleotide sequence ID" value="NZ_BAAAYN010000044.1"/>
</dbReference>
<dbReference type="InterPro" id="IPR038670">
    <property type="entry name" value="HslJ-like_sf"/>
</dbReference>
<feature type="chain" id="PRO_5046768445" description="DUF306 domain-containing protein" evidence="2">
    <location>
        <begin position="20"/>
        <end position="285"/>
    </location>
</feature>
<dbReference type="Proteomes" id="UP001501676">
    <property type="component" value="Unassembled WGS sequence"/>
</dbReference>
<evidence type="ECO:0000256" key="2">
    <source>
        <dbReference type="SAM" id="SignalP"/>
    </source>
</evidence>
<feature type="signal peptide" evidence="2">
    <location>
        <begin position="1"/>
        <end position="19"/>
    </location>
</feature>
<gene>
    <name evidence="4" type="ORF">GCM10020369_61590</name>
</gene>
<dbReference type="InterPro" id="IPR005184">
    <property type="entry name" value="DUF306_Meta_HslJ"/>
</dbReference>
<dbReference type="Pfam" id="PF03724">
    <property type="entry name" value="META"/>
    <property type="match status" value="1"/>
</dbReference>
<evidence type="ECO:0000313" key="4">
    <source>
        <dbReference type="EMBL" id="GAA3393965.1"/>
    </source>
</evidence>
<feature type="domain" description="DUF306" evidence="3">
    <location>
        <begin position="198"/>
        <end position="279"/>
    </location>
</feature>
<reference evidence="5" key="1">
    <citation type="journal article" date="2019" name="Int. J. Syst. Evol. Microbiol.">
        <title>The Global Catalogue of Microorganisms (GCM) 10K type strain sequencing project: providing services to taxonomists for standard genome sequencing and annotation.</title>
        <authorList>
            <consortium name="The Broad Institute Genomics Platform"/>
            <consortium name="The Broad Institute Genome Sequencing Center for Infectious Disease"/>
            <person name="Wu L."/>
            <person name="Ma J."/>
        </authorList>
    </citation>
    <scope>NUCLEOTIDE SEQUENCE [LARGE SCALE GENOMIC DNA]</scope>
    <source>
        <strain evidence="5">JCM 9458</strain>
    </source>
</reference>
<dbReference type="EMBL" id="BAAAYN010000044">
    <property type="protein sequence ID" value="GAA3393965.1"/>
    <property type="molecule type" value="Genomic_DNA"/>
</dbReference>
<keyword evidence="5" id="KW-1185">Reference proteome</keyword>
<name>A0ABP6T5W5_9ACTN</name>
<evidence type="ECO:0000313" key="5">
    <source>
        <dbReference type="Proteomes" id="UP001501676"/>
    </source>
</evidence>
<accession>A0ABP6T5W5</accession>
<protein>
    <recommendedName>
        <fullName evidence="3">DUF306 domain-containing protein</fullName>
    </recommendedName>
</protein>
<feature type="region of interest" description="Disordered" evidence="1">
    <location>
        <begin position="22"/>
        <end position="41"/>
    </location>
</feature>
<organism evidence="4 5">
    <name type="scientific">Cryptosporangium minutisporangium</name>
    <dbReference type="NCBI Taxonomy" id="113569"/>
    <lineage>
        <taxon>Bacteria</taxon>
        <taxon>Bacillati</taxon>
        <taxon>Actinomycetota</taxon>
        <taxon>Actinomycetes</taxon>
        <taxon>Cryptosporangiales</taxon>
        <taxon>Cryptosporangiaceae</taxon>
        <taxon>Cryptosporangium</taxon>
    </lineage>
</organism>
<evidence type="ECO:0000259" key="3">
    <source>
        <dbReference type="Pfam" id="PF03724"/>
    </source>
</evidence>
<comment type="caution">
    <text evidence="4">The sequence shown here is derived from an EMBL/GenBank/DDBJ whole genome shotgun (WGS) entry which is preliminary data.</text>
</comment>
<dbReference type="PROSITE" id="PS51257">
    <property type="entry name" value="PROKAR_LIPOPROTEIN"/>
    <property type="match status" value="1"/>
</dbReference>
<evidence type="ECO:0000256" key="1">
    <source>
        <dbReference type="SAM" id="MobiDB-lite"/>
    </source>
</evidence>
<proteinExistence type="predicted"/>